<feature type="transmembrane region" description="Helical" evidence="13">
    <location>
        <begin position="59"/>
        <end position="77"/>
    </location>
</feature>
<evidence type="ECO:0000256" key="2">
    <source>
        <dbReference type="ARBA" id="ARBA00004141"/>
    </source>
</evidence>
<keyword evidence="4" id="KW-0808">Transferase</keyword>
<dbReference type="GO" id="GO:0061630">
    <property type="term" value="F:ubiquitin protein ligase activity"/>
    <property type="evidence" value="ECO:0007669"/>
    <property type="project" value="UniProtKB-EC"/>
</dbReference>
<evidence type="ECO:0000256" key="4">
    <source>
        <dbReference type="ARBA" id="ARBA00022679"/>
    </source>
</evidence>
<sequence>MFAGESQTRNSCRLCRCVDWIFTLWLERYFARMLPTIGVTRPSTPDEQRQVRRAGQMVLGGWVANFVGTLICIYCLLRSWYLFFTPISADCFKMRRWLLVTSMSLTALPFCYMLVLPIVICLAISGRRMEAQMQDGLCEREAPLIWGFPDFILGLLCPSALLALTASVLLTCAFHHLRGMASTRPSVVVSSEVLIEEVCKTPLLDNPGEECAICLLSDDEVAVVAVSEGHEVRDVDAGRKWRSLPCLHLFHDVCLRRWLSDASVCPLCRLDLVDAYMRRGQRRRGWDPRRLRNVIPV</sequence>
<reference evidence="15" key="1">
    <citation type="submission" date="2021-01" db="EMBL/GenBank/DDBJ databases">
        <authorList>
            <person name="Corre E."/>
            <person name="Pelletier E."/>
            <person name="Niang G."/>
            <person name="Scheremetjew M."/>
            <person name="Finn R."/>
            <person name="Kale V."/>
            <person name="Holt S."/>
            <person name="Cochrane G."/>
            <person name="Meng A."/>
            <person name="Brown T."/>
            <person name="Cohen L."/>
        </authorList>
    </citation>
    <scope>NUCLEOTIDE SEQUENCE</scope>
</reference>
<dbReference type="PANTHER" id="PTHR45977:SF4">
    <property type="entry name" value="RING-TYPE DOMAIN-CONTAINING PROTEIN"/>
    <property type="match status" value="1"/>
</dbReference>
<evidence type="ECO:0000259" key="14">
    <source>
        <dbReference type="PROSITE" id="PS50089"/>
    </source>
</evidence>
<keyword evidence="5 13" id="KW-0812">Transmembrane</keyword>
<dbReference type="SUPFAM" id="SSF57850">
    <property type="entry name" value="RING/U-box"/>
    <property type="match status" value="1"/>
</dbReference>
<dbReference type="GO" id="GO:0006511">
    <property type="term" value="P:ubiquitin-dependent protein catabolic process"/>
    <property type="evidence" value="ECO:0007669"/>
    <property type="project" value="TreeGrafter"/>
</dbReference>
<dbReference type="SMART" id="SM00184">
    <property type="entry name" value="RING"/>
    <property type="match status" value="1"/>
</dbReference>
<keyword evidence="10 13" id="KW-1133">Transmembrane helix</keyword>
<organism evidence="15">
    <name type="scientific">Noctiluca scintillans</name>
    <name type="common">Sea sparkle</name>
    <name type="synonym">Red tide dinoflagellate</name>
    <dbReference type="NCBI Taxonomy" id="2966"/>
    <lineage>
        <taxon>Eukaryota</taxon>
        <taxon>Sar</taxon>
        <taxon>Alveolata</taxon>
        <taxon>Dinophyceae</taxon>
        <taxon>Noctilucales</taxon>
        <taxon>Noctilucaceae</taxon>
        <taxon>Noctiluca</taxon>
    </lineage>
</organism>
<dbReference type="GO" id="GO:0016020">
    <property type="term" value="C:membrane"/>
    <property type="evidence" value="ECO:0007669"/>
    <property type="project" value="UniProtKB-SubCell"/>
</dbReference>
<feature type="transmembrane region" description="Helical" evidence="13">
    <location>
        <begin position="151"/>
        <end position="174"/>
    </location>
</feature>
<dbReference type="EMBL" id="HBFQ01046178">
    <property type="protein sequence ID" value="CAD8858508.1"/>
    <property type="molecule type" value="Transcribed_RNA"/>
</dbReference>
<evidence type="ECO:0000256" key="3">
    <source>
        <dbReference type="ARBA" id="ARBA00012483"/>
    </source>
</evidence>
<dbReference type="Gene3D" id="3.30.40.10">
    <property type="entry name" value="Zinc/RING finger domain, C3HC4 (zinc finger)"/>
    <property type="match status" value="1"/>
</dbReference>
<evidence type="ECO:0000256" key="1">
    <source>
        <dbReference type="ARBA" id="ARBA00000900"/>
    </source>
</evidence>
<dbReference type="InterPro" id="IPR013083">
    <property type="entry name" value="Znf_RING/FYVE/PHD"/>
</dbReference>
<proteinExistence type="predicted"/>
<dbReference type="InterPro" id="IPR001841">
    <property type="entry name" value="Znf_RING"/>
</dbReference>
<keyword evidence="8" id="KW-0833">Ubl conjugation pathway</keyword>
<keyword evidence="7 12" id="KW-0863">Zinc-finger</keyword>
<dbReference type="Pfam" id="PF13639">
    <property type="entry name" value="zf-RING_2"/>
    <property type="match status" value="1"/>
</dbReference>
<evidence type="ECO:0000256" key="8">
    <source>
        <dbReference type="ARBA" id="ARBA00022786"/>
    </source>
</evidence>
<evidence type="ECO:0000256" key="9">
    <source>
        <dbReference type="ARBA" id="ARBA00022833"/>
    </source>
</evidence>
<dbReference type="GO" id="GO:0016567">
    <property type="term" value="P:protein ubiquitination"/>
    <property type="evidence" value="ECO:0007669"/>
    <property type="project" value="TreeGrafter"/>
</dbReference>
<name>A0A7S1ALW8_NOCSC</name>
<feature type="domain" description="RING-type" evidence="14">
    <location>
        <begin position="211"/>
        <end position="269"/>
    </location>
</feature>
<dbReference type="PANTHER" id="PTHR45977">
    <property type="entry name" value="TARGET OF ERK KINASE MPK-1"/>
    <property type="match status" value="1"/>
</dbReference>
<keyword evidence="6" id="KW-0479">Metal-binding</keyword>
<evidence type="ECO:0000256" key="10">
    <source>
        <dbReference type="ARBA" id="ARBA00022989"/>
    </source>
</evidence>
<keyword evidence="9" id="KW-0862">Zinc</keyword>
<evidence type="ECO:0000256" key="6">
    <source>
        <dbReference type="ARBA" id="ARBA00022723"/>
    </source>
</evidence>
<keyword evidence="11 13" id="KW-0472">Membrane</keyword>
<dbReference type="EC" id="2.3.2.27" evidence="3"/>
<dbReference type="GO" id="GO:0008270">
    <property type="term" value="F:zinc ion binding"/>
    <property type="evidence" value="ECO:0007669"/>
    <property type="project" value="UniProtKB-KW"/>
</dbReference>
<gene>
    <name evidence="15" type="ORF">NSCI0253_LOCUS32862</name>
</gene>
<protein>
    <recommendedName>
        <fullName evidence="3">RING-type E3 ubiquitin transferase</fullName>
        <ecNumber evidence="3">2.3.2.27</ecNumber>
    </recommendedName>
</protein>
<comment type="catalytic activity">
    <reaction evidence="1">
        <text>S-ubiquitinyl-[E2 ubiquitin-conjugating enzyme]-L-cysteine + [acceptor protein]-L-lysine = [E2 ubiquitin-conjugating enzyme]-L-cysteine + N(6)-ubiquitinyl-[acceptor protein]-L-lysine.</text>
        <dbReference type="EC" id="2.3.2.27"/>
    </reaction>
</comment>
<evidence type="ECO:0000256" key="5">
    <source>
        <dbReference type="ARBA" id="ARBA00022692"/>
    </source>
</evidence>
<evidence type="ECO:0000256" key="7">
    <source>
        <dbReference type="ARBA" id="ARBA00022771"/>
    </source>
</evidence>
<evidence type="ECO:0000256" key="12">
    <source>
        <dbReference type="PROSITE-ProRule" id="PRU00175"/>
    </source>
</evidence>
<evidence type="ECO:0000256" key="13">
    <source>
        <dbReference type="SAM" id="Phobius"/>
    </source>
</evidence>
<dbReference type="AlphaFoldDB" id="A0A7S1ALW8"/>
<evidence type="ECO:0000256" key="11">
    <source>
        <dbReference type="ARBA" id="ARBA00023136"/>
    </source>
</evidence>
<evidence type="ECO:0000313" key="15">
    <source>
        <dbReference type="EMBL" id="CAD8858508.1"/>
    </source>
</evidence>
<feature type="transmembrane region" description="Helical" evidence="13">
    <location>
        <begin position="97"/>
        <end position="125"/>
    </location>
</feature>
<accession>A0A7S1ALW8</accession>
<dbReference type="PROSITE" id="PS50089">
    <property type="entry name" value="ZF_RING_2"/>
    <property type="match status" value="1"/>
</dbReference>
<comment type="subcellular location">
    <subcellularLocation>
        <location evidence="2">Membrane</location>
        <topology evidence="2">Multi-pass membrane protein</topology>
    </subcellularLocation>
</comment>